<keyword evidence="3" id="KW-1185">Reference proteome</keyword>
<dbReference type="AlphaFoldDB" id="A0A2C6KR07"/>
<feature type="region of interest" description="Disordered" evidence="1">
    <location>
        <begin position="168"/>
        <end position="200"/>
    </location>
</feature>
<evidence type="ECO:0000313" key="3">
    <source>
        <dbReference type="Proteomes" id="UP000221165"/>
    </source>
</evidence>
<dbReference type="RefSeq" id="XP_067921619.1">
    <property type="nucleotide sequence ID" value="XM_068066409.1"/>
</dbReference>
<feature type="region of interest" description="Disordered" evidence="1">
    <location>
        <begin position="336"/>
        <end position="356"/>
    </location>
</feature>
<name>A0A2C6KR07_9APIC</name>
<feature type="compositionally biased region" description="Basic and acidic residues" evidence="1">
    <location>
        <begin position="94"/>
        <end position="125"/>
    </location>
</feature>
<evidence type="ECO:0000256" key="1">
    <source>
        <dbReference type="SAM" id="MobiDB-lite"/>
    </source>
</evidence>
<sequence>MSEDELKNLVGEGPLIKVPAGQSLTAGDIMEFVLKKKCFSAVTRPIFESYGLPITLFNTRTKSSSPLSFSPPFALGNRGRQPEDIPLPEDQEPEILRKDDELVQEKEKKDEISSSHMKQQHETPAHHRAYSLADHVELRLPMLSSQRAWLEDLYQSMSMKRMNDRLVRGGREEAKGRNVSRLSSPSPIPPTSPYDDFTAIQLRPPLSPNTILQALPTWGSSRGDAYSGSSSLNDGADRNALDLFVVHQGKECLNGLRETAQLDHKNLVSLWSGFVVHFSISLQGDQASSVSSVRQAIRTASQSATLQDACSLISHHLGIQITAARDPTRFQCQFFQERLPPPPSTSSDNVSEVDGRPKLFPLDPATLLVDVSTASIRRPIRLELTTQTEKDKKGLGALFQAFEKARNPLASLVFPRSPLAVDLWIYVGTKRLGVRDLSSHGETKAKAVVTLLIENPLEPVQSILTHFVAMFPRSIQKCFAVEGGPMLKMKTSDAVTRPSRRLSQYDEGLDENWLVDPRLVARYLPTSKFRFTLTTKVKKNGMLLKILVENDTLQGVYTPQTDTAENILIGGECPRAERKEEHYMQLSLFRSLSLYTKLFFYRYIH</sequence>
<comment type="caution">
    <text evidence="2">The sequence shown here is derived from an EMBL/GenBank/DDBJ whole genome shotgun (WGS) entry which is preliminary data.</text>
</comment>
<feature type="non-terminal residue" evidence="2">
    <location>
        <position position="605"/>
    </location>
</feature>
<dbReference type="VEuPathDB" id="ToxoDB:CSUI_006245"/>
<dbReference type="Proteomes" id="UP000221165">
    <property type="component" value="Unassembled WGS sequence"/>
</dbReference>
<dbReference type="EMBL" id="MIGC01003117">
    <property type="protein sequence ID" value="PHJ19927.1"/>
    <property type="molecule type" value="Genomic_DNA"/>
</dbReference>
<gene>
    <name evidence="2" type="ORF">CSUI_006245</name>
</gene>
<protein>
    <submittedName>
        <fullName evidence="2">Uncharacterized protein</fullName>
    </submittedName>
</protein>
<accession>A0A2C6KR07</accession>
<reference evidence="2 3" key="1">
    <citation type="journal article" date="2017" name="Int. J. Parasitol.">
        <title>The genome of the protozoan parasite Cystoisospora suis and a reverse vaccinology approach to identify vaccine candidates.</title>
        <authorList>
            <person name="Palmieri N."/>
            <person name="Shrestha A."/>
            <person name="Ruttkowski B."/>
            <person name="Beck T."/>
            <person name="Vogl C."/>
            <person name="Tomley F."/>
            <person name="Blake D.P."/>
            <person name="Joachim A."/>
        </authorList>
    </citation>
    <scope>NUCLEOTIDE SEQUENCE [LARGE SCALE GENOMIC DNA]</scope>
    <source>
        <strain evidence="2 3">Wien I</strain>
    </source>
</reference>
<feature type="region of interest" description="Disordered" evidence="1">
    <location>
        <begin position="62"/>
        <end position="126"/>
    </location>
</feature>
<dbReference type="GeneID" id="94429620"/>
<feature type="compositionally biased region" description="Low complexity" evidence="1">
    <location>
        <begin position="63"/>
        <end position="73"/>
    </location>
</feature>
<organism evidence="2 3">
    <name type="scientific">Cystoisospora suis</name>
    <dbReference type="NCBI Taxonomy" id="483139"/>
    <lineage>
        <taxon>Eukaryota</taxon>
        <taxon>Sar</taxon>
        <taxon>Alveolata</taxon>
        <taxon>Apicomplexa</taxon>
        <taxon>Conoidasida</taxon>
        <taxon>Coccidia</taxon>
        <taxon>Eucoccidiorida</taxon>
        <taxon>Eimeriorina</taxon>
        <taxon>Sarcocystidae</taxon>
        <taxon>Cystoisospora</taxon>
    </lineage>
</organism>
<proteinExistence type="predicted"/>
<evidence type="ECO:0000313" key="2">
    <source>
        <dbReference type="EMBL" id="PHJ19927.1"/>
    </source>
</evidence>